<dbReference type="KEGG" id="aaco:K1I37_10990"/>
<proteinExistence type="predicted"/>
<reference evidence="3" key="1">
    <citation type="journal article" date="2022" name="G3 (Bethesda)">
        <title>Unveiling the complete genome sequence of Alicyclobacillus acidoterrestris DSM 3922T, a taint-producing strain.</title>
        <authorList>
            <person name="Leonardo I.C."/>
            <person name="Barreto Crespo M.T."/>
            <person name="Gaspar F.B."/>
        </authorList>
    </citation>
    <scope>NUCLEOTIDE SEQUENCE [LARGE SCALE GENOMIC DNA]</scope>
    <source>
        <strain evidence="3">DSM 3922</strain>
    </source>
</reference>
<organism evidence="2 3">
    <name type="scientific">Alicyclobacillus acidoterrestris (strain ATCC 49025 / DSM 3922 / CIP 106132 / NCIMB 13137 / GD3B)</name>
    <dbReference type="NCBI Taxonomy" id="1356854"/>
    <lineage>
        <taxon>Bacteria</taxon>
        <taxon>Bacillati</taxon>
        <taxon>Bacillota</taxon>
        <taxon>Bacilli</taxon>
        <taxon>Bacillales</taxon>
        <taxon>Alicyclobacillaceae</taxon>
        <taxon>Alicyclobacillus</taxon>
    </lineage>
</organism>
<evidence type="ECO:0000313" key="2">
    <source>
        <dbReference type="EMBL" id="UNO47264.1"/>
    </source>
</evidence>
<dbReference type="AlphaFoldDB" id="T0BKQ3"/>
<sequence>MWEDFIKSFLAREDHRVPWWTDTEKVVENMLPQDMPYWVRQFMTYPKLYRDADERDDNQPMQMFHDIHQLSAQWPFSALGFDPFWLFHNGSDASVNRKTGRSRPTVRRRSKHRP</sequence>
<feature type="compositionally biased region" description="Basic residues" evidence="1">
    <location>
        <begin position="98"/>
        <end position="114"/>
    </location>
</feature>
<dbReference type="RefSeq" id="WP_021298615.1">
    <property type="nucleotide sequence ID" value="NZ_AURB01000199.1"/>
</dbReference>
<name>T0BKQ3_ALIAG</name>
<protein>
    <submittedName>
        <fullName evidence="2">Uncharacterized protein</fullName>
    </submittedName>
</protein>
<evidence type="ECO:0000313" key="3">
    <source>
        <dbReference type="Proteomes" id="UP000829401"/>
    </source>
</evidence>
<accession>A0A9E6ZL29</accession>
<dbReference type="STRING" id="1356854.N007_17385"/>
<gene>
    <name evidence="2" type="ORF">K1I37_10990</name>
</gene>
<keyword evidence="3" id="KW-1185">Reference proteome</keyword>
<dbReference type="Proteomes" id="UP000829401">
    <property type="component" value="Chromosome"/>
</dbReference>
<evidence type="ECO:0000256" key="1">
    <source>
        <dbReference type="SAM" id="MobiDB-lite"/>
    </source>
</evidence>
<accession>T0BKQ3</accession>
<dbReference type="EMBL" id="CP080467">
    <property type="protein sequence ID" value="UNO47264.1"/>
    <property type="molecule type" value="Genomic_DNA"/>
</dbReference>
<feature type="region of interest" description="Disordered" evidence="1">
    <location>
        <begin position="89"/>
        <end position="114"/>
    </location>
</feature>